<dbReference type="Pfam" id="PF08327">
    <property type="entry name" value="AHSA1"/>
    <property type="match status" value="1"/>
</dbReference>
<dbReference type="InterPro" id="IPR013538">
    <property type="entry name" value="ASHA1/2-like_C"/>
</dbReference>
<dbReference type="Gene3D" id="3.30.530.20">
    <property type="match status" value="1"/>
</dbReference>
<evidence type="ECO:0000259" key="2">
    <source>
        <dbReference type="Pfam" id="PF08327"/>
    </source>
</evidence>
<reference evidence="4" key="1">
    <citation type="journal article" date="2019" name="Int. J. Syst. Evol. Microbiol.">
        <title>The Global Catalogue of Microorganisms (GCM) 10K type strain sequencing project: providing services to taxonomists for standard genome sequencing and annotation.</title>
        <authorList>
            <consortium name="The Broad Institute Genomics Platform"/>
            <consortium name="The Broad Institute Genome Sequencing Center for Infectious Disease"/>
            <person name="Wu L."/>
            <person name="Ma J."/>
        </authorList>
    </citation>
    <scope>NUCLEOTIDE SEQUENCE [LARGE SCALE GENOMIC DNA]</scope>
    <source>
        <strain evidence="4">NBRC 101365</strain>
    </source>
</reference>
<evidence type="ECO:0000313" key="3">
    <source>
        <dbReference type="EMBL" id="GLS22589.1"/>
    </source>
</evidence>
<dbReference type="RefSeq" id="WP_284315542.1">
    <property type="nucleotide sequence ID" value="NZ_BSPC01000063.1"/>
</dbReference>
<comment type="similarity">
    <text evidence="1">Belongs to the AHA1 family.</text>
</comment>
<comment type="caution">
    <text evidence="3">The sequence shown here is derived from an EMBL/GenBank/DDBJ whole genome shotgun (WGS) entry which is preliminary data.</text>
</comment>
<dbReference type="CDD" id="cd07814">
    <property type="entry name" value="SRPBCC_CalC_Aha1-like"/>
    <property type="match status" value="1"/>
</dbReference>
<dbReference type="InterPro" id="IPR023393">
    <property type="entry name" value="START-like_dom_sf"/>
</dbReference>
<gene>
    <name evidence="3" type="ORF">GCM10007874_56070</name>
</gene>
<accession>A0ABQ6CV46</accession>
<keyword evidence="4" id="KW-1185">Reference proteome</keyword>
<proteinExistence type="inferred from homology"/>
<feature type="domain" description="Activator of Hsp90 ATPase homologue 1/2-like C-terminal" evidence="2">
    <location>
        <begin position="30"/>
        <end position="128"/>
    </location>
</feature>
<evidence type="ECO:0000313" key="4">
    <source>
        <dbReference type="Proteomes" id="UP001156882"/>
    </source>
</evidence>
<dbReference type="EMBL" id="BSPC01000063">
    <property type="protein sequence ID" value="GLS22589.1"/>
    <property type="molecule type" value="Genomic_DNA"/>
</dbReference>
<sequence>MTEDAPMTMLQDRASEERAKDLVFECELEAPPAKVWRALTIPDYVAAWLAPMELERKIEGLSFDGKAGGLAGRVDCTVLAAEPPHRLRYAWREEDGESTLDSVVTFELDPISDGGTLLRITHGDFVLKPAAANLNEPVMMLRAA</sequence>
<evidence type="ECO:0000256" key="1">
    <source>
        <dbReference type="ARBA" id="ARBA00006817"/>
    </source>
</evidence>
<name>A0ABQ6CV46_9HYPH</name>
<protein>
    <recommendedName>
        <fullName evidence="2">Activator of Hsp90 ATPase homologue 1/2-like C-terminal domain-containing protein</fullName>
    </recommendedName>
</protein>
<organism evidence="3 4">
    <name type="scientific">Labrys miyagiensis</name>
    <dbReference type="NCBI Taxonomy" id="346912"/>
    <lineage>
        <taxon>Bacteria</taxon>
        <taxon>Pseudomonadati</taxon>
        <taxon>Pseudomonadota</taxon>
        <taxon>Alphaproteobacteria</taxon>
        <taxon>Hyphomicrobiales</taxon>
        <taxon>Xanthobacteraceae</taxon>
        <taxon>Labrys</taxon>
    </lineage>
</organism>
<dbReference type="Proteomes" id="UP001156882">
    <property type="component" value="Unassembled WGS sequence"/>
</dbReference>
<dbReference type="SUPFAM" id="SSF55961">
    <property type="entry name" value="Bet v1-like"/>
    <property type="match status" value="1"/>
</dbReference>